<evidence type="ECO:0000313" key="9">
    <source>
        <dbReference type="EMBL" id="KAL1530017.1"/>
    </source>
</evidence>
<evidence type="ECO:0000256" key="2">
    <source>
        <dbReference type="ARBA" id="ARBA00012695"/>
    </source>
</evidence>
<comment type="cofactor">
    <cofactor evidence="6">
        <name>FAD</name>
        <dbReference type="ChEBI" id="CHEBI:57692"/>
    </cofactor>
</comment>
<sequence length="571" mass="63530">MSIGKIRRFATPSAHFDSFRPPRLLRRATRPSARRLAMHRARHAVRLTTRARTSLSSAAAPTGKLALQPAGRRPDFTDPRLAFAQTSTPELLRGAAVLTACSQQWLVRRCERLLALSNRVVGERATQAVLRHSIFAHFVAGECEATIAPKLQRLRAQGVGGILDYAAEAKLEADGAAPLLVTNQPARVYPYAGEEECDANLRIFLSAVRAVHATTPDGFAAIKVTALGDPKLLERVSSAVLALRAFYETLDCGRGQLTCAQFVEGWTQAFDVTAEEAAELFERFDNNKDGSLDSLEFTNSLALEEVPELVLRCRSKGPLFVSALSPDEMGAFSNMMSRLDTIAELACQLGVRLMVDAEHTYFQPCIDHAVLRLQRKYNKEYPAVFGTYQAYLVDCNSTLQIDLERARREGFHLGAKLVRGAYMVHERERAKKRGYPDPIQPTVQATHDSYNRAVEAILVNAPCPDKTSLVLATHNQQSVELAVDKILKDQSCISRDRIYFAQLYGMADHLTFTLAAEGFKSYKYVPYGPVSEVLPYLIRRAQESENSDALSGASQQRAMMLREVRYRWIGF</sequence>
<evidence type="ECO:0000256" key="3">
    <source>
        <dbReference type="ARBA" id="ARBA00022837"/>
    </source>
</evidence>
<dbReference type="EC" id="1.5.5.2" evidence="2 6"/>
<name>A0AB34K9G9_PRYPA</name>
<dbReference type="EMBL" id="JBGBPQ010000001">
    <property type="protein sequence ID" value="KAL1530017.1"/>
    <property type="molecule type" value="Genomic_DNA"/>
</dbReference>
<dbReference type="SUPFAM" id="SSF47473">
    <property type="entry name" value="EF-hand"/>
    <property type="match status" value="1"/>
</dbReference>
<evidence type="ECO:0000259" key="8">
    <source>
        <dbReference type="PROSITE" id="PS50222"/>
    </source>
</evidence>
<dbReference type="PANTHER" id="PTHR13914:SF0">
    <property type="entry name" value="PROLINE DEHYDROGENASE 1, MITOCHONDRIAL"/>
    <property type="match status" value="1"/>
</dbReference>
<keyword evidence="3" id="KW-0106">Calcium</keyword>
<dbReference type="AlphaFoldDB" id="A0AB34K9G9"/>
<dbReference type="InterPro" id="IPR015659">
    <property type="entry name" value="Proline_oxidase"/>
</dbReference>
<dbReference type="Proteomes" id="UP001515480">
    <property type="component" value="Unassembled WGS sequence"/>
</dbReference>
<evidence type="ECO:0000313" key="10">
    <source>
        <dbReference type="Proteomes" id="UP001515480"/>
    </source>
</evidence>
<dbReference type="GO" id="GO:0005739">
    <property type="term" value="C:mitochondrion"/>
    <property type="evidence" value="ECO:0007669"/>
    <property type="project" value="TreeGrafter"/>
</dbReference>
<dbReference type="PROSITE" id="PS50222">
    <property type="entry name" value="EF_HAND_2"/>
    <property type="match status" value="1"/>
</dbReference>
<feature type="domain" description="EF-hand" evidence="8">
    <location>
        <begin position="272"/>
        <end position="307"/>
    </location>
</feature>
<evidence type="ECO:0000256" key="7">
    <source>
        <dbReference type="SAM" id="MobiDB-lite"/>
    </source>
</evidence>
<dbReference type="PANTHER" id="PTHR13914">
    <property type="entry name" value="PROLINE OXIDASE"/>
    <property type="match status" value="1"/>
</dbReference>
<evidence type="ECO:0000256" key="1">
    <source>
        <dbReference type="ARBA" id="ARBA00005869"/>
    </source>
</evidence>
<dbReference type="Pfam" id="PF01619">
    <property type="entry name" value="Pro_dh"/>
    <property type="match status" value="1"/>
</dbReference>
<dbReference type="GO" id="GO:0004657">
    <property type="term" value="F:proline dehydrogenase activity"/>
    <property type="evidence" value="ECO:0007669"/>
    <property type="project" value="UniProtKB-EC"/>
</dbReference>
<evidence type="ECO:0000256" key="4">
    <source>
        <dbReference type="ARBA" id="ARBA00023002"/>
    </source>
</evidence>
<dbReference type="Gene3D" id="3.20.20.220">
    <property type="match status" value="2"/>
</dbReference>
<keyword evidence="5 6" id="KW-0642">Proline metabolism</keyword>
<evidence type="ECO:0000256" key="5">
    <source>
        <dbReference type="ARBA" id="ARBA00023062"/>
    </source>
</evidence>
<dbReference type="SUPFAM" id="SSF51730">
    <property type="entry name" value="FAD-linked oxidoreductase"/>
    <property type="match status" value="1"/>
</dbReference>
<dbReference type="PROSITE" id="PS00018">
    <property type="entry name" value="EF_HAND_1"/>
    <property type="match status" value="1"/>
</dbReference>
<protein>
    <recommendedName>
        <fullName evidence="2 6">Proline dehydrogenase</fullName>
        <ecNumber evidence="2 6">1.5.5.2</ecNumber>
    </recommendedName>
</protein>
<organism evidence="9 10">
    <name type="scientific">Prymnesium parvum</name>
    <name type="common">Toxic golden alga</name>
    <dbReference type="NCBI Taxonomy" id="97485"/>
    <lineage>
        <taxon>Eukaryota</taxon>
        <taxon>Haptista</taxon>
        <taxon>Haptophyta</taxon>
        <taxon>Prymnesiophyceae</taxon>
        <taxon>Prymnesiales</taxon>
        <taxon>Prymnesiaceae</taxon>
        <taxon>Prymnesium</taxon>
    </lineage>
</organism>
<evidence type="ECO:0000256" key="6">
    <source>
        <dbReference type="RuleBase" id="RU364054"/>
    </source>
</evidence>
<dbReference type="GO" id="GO:0010133">
    <property type="term" value="P:L-proline catabolic process to L-glutamate"/>
    <property type="evidence" value="ECO:0007669"/>
    <property type="project" value="TreeGrafter"/>
</dbReference>
<reference evidence="9 10" key="1">
    <citation type="journal article" date="2024" name="Science">
        <title>Giant polyketide synthase enzymes in the biosynthesis of giant marine polyether toxins.</title>
        <authorList>
            <person name="Fallon T.R."/>
            <person name="Shende V.V."/>
            <person name="Wierzbicki I.H."/>
            <person name="Pendleton A.L."/>
            <person name="Watervoot N.F."/>
            <person name="Auber R.P."/>
            <person name="Gonzalez D.J."/>
            <person name="Wisecaver J.H."/>
            <person name="Moore B.S."/>
        </authorList>
    </citation>
    <scope>NUCLEOTIDE SEQUENCE [LARGE SCALE GENOMIC DNA]</scope>
    <source>
        <strain evidence="9 10">12B1</strain>
    </source>
</reference>
<feature type="region of interest" description="Disordered" evidence="7">
    <location>
        <begin position="50"/>
        <end position="71"/>
    </location>
</feature>
<keyword evidence="6" id="KW-0274">FAD</keyword>
<dbReference type="InterPro" id="IPR011992">
    <property type="entry name" value="EF-hand-dom_pair"/>
</dbReference>
<accession>A0AB34K9G9</accession>
<gene>
    <name evidence="9" type="ORF">AB1Y20_000942</name>
</gene>
<comment type="function">
    <text evidence="6">Converts proline to delta-1-pyrroline-5-carboxylate.</text>
</comment>
<keyword evidence="10" id="KW-1185">Reference proteome</keyword>
<keyword evidence="6" id="KW-0285">Flavoprotein</keyword>
<comment type="similarity">
    <text evidence="1 6">Belongs to the proline oxidase family.</text>
</comment>
<keyword evidence="4 6" id="KW-0560">Oxidoreductase</keyword>
<dbReference type="InterPro" id="IPR018247">
    <property type="entry name" value="EF_Hand_1_Ca_BS"/>
</dbReference>
<dbReference type="GO" id="GO:0005509">
    <property type="term" value="F:calcium ion binding"/>
    <property type="evidence" value="ECO:0007669"/>
    <property type="project" value="InterPro"/>
</dbReference>
<dbReference type="InterPro" id="IPR002048">
    <property type="entry name" value="EF_hand_dom"/>
</dbReference>
<dbReference type="InterPro" id="IPR002872">
    <property type="entry name" value="Proline_DH_dom"/>
</dbReference>
<proteinExistence type="inferred from homology"/>
<dbReference type="InterPro" id="IPR029041">
    <property type="entry name" value="FAD-linked_oxidoreductase-like"/>
</dbReference>
<comment type="caution">
    <text evidence="9">The sequence shown here is derived from an EMBL/GenBank/DDBJ whole genome shotgun (WGS) entry which is preliminary data.</text>
</comment>
<feature type="compositionally biased region" description="Low complexity" evidence="7">
    <location>
        <begin position="50"/>
        <end position="60"/>
    </location>
</feature>
<dbReference type="GO" id="GO:0071949">
    <property type="term" value="F:FAD binding"/>
    <property type="evidence" value="ECO:0007669"/>
    <property type="project" value="TreeGrafter"/>
</dbReference>
<comment type="catalytic activity">
    <reaction evidence="6">
        <text>L-proline + a quinone = (S)-1-pyrroline-5-carboxylate + a quinol + H(+)</text>
        <dbReference type="Rhea" id="RHEA:23784"/>
        <dbReference type="ChEBI" id="CHEBI:15378"/>
        <dbReference type="ChEBI" id="CHEBI:17388"/>
        <dbReference type="ChEBI" id="CHEBI:24646"/>
        <dbReference type="ChEBI" id="CHEBI:60039"/>
        <dbReference type="ChEBI" id="CHEBI:132124"/>
        <dbReference type="EC" id="1.5.5.2"/>
    </reaction>
</comment>